<reference evidence="2 3" key="1">
    <citation type="journal article" date="2019" name="Commun. Biol.">
        <title>The bagworm genome reveals a unique fibroin gene that provides high tensile strength.</title>
        <authorList>
            <person name="Kono N."/>
            <person name="Nakamura H."/>
            <person name="Ohtoshi R."/>
            <person name="Tomita M."/>
            <person name="Numata K."/>
            <person name="Arakawa K."/>
        </authorList>
    </citation>
    <scope>NUCLEOTIDE SEQUENCE [LARGE SCALE GENOMIC DNA]</scope>
</reference>
<dbReference type="Proteomes" id="UP000299102">
    <property type="component" value="Unassembled WGS sequence"/>
</dbReference>
<evidence type="ECO:0000313" key="2">
    <source>
        <dbReference type="EMBL" id="GBP87091.1"/>
    </source>
</evidence>
<sequence>MSYETLKATGIAGHHDVTRAPDSRELSRQYVLWAAVKRMEGPCNTSCECCCARRPPPAPDALCLVTIVREIYGAERSQRQPCRPARARARAV</sequence>
<dbReference type="EMBL" id="BGZK01001834">
    <property type="protein sequence ID" value="GBP87091.1"/>
    <property type="molecule type" value="Genomic_DNA"/>
</dbReference>
<comment type="caution">
    <text evidence="2">The sequence shown here is derived from an EMBL/GenBank/DDBJ whole genome shotgun (WGS) entry which is preliminary data.</text>
</comment>
<evidence type="ECO:0000256" key="1">
    <source>
        <dbReference type="SAM" id="MobiDB-lite"/>
    </source>
</evidence>
<gene>
    <name evidence="2" type="ORF">EVAR_99996_1</name>
</gene>
<name>A0A4C1ZE82_EUMVA</name>
<accession>A0A4C1ZE82</accession>
<feature type="compositionally biased region" description="Basic and acidic residues" evidence="1">
    <location>
        <begin position="13"/>
        <end position="22"/>
    </location>
</feature>
<feature type="region of interest" description="Disordered" evidence="1">
    <location>
        <begin position="1"/>
        <end position="22"/>
    </location>
</feature>
<dbReference type="AlphaFoldDB" id="A0A4C1ZE82"/>
<protein>
    <submittedName>
        <fullName evidence="2">Uncharacterized protein</fullName>
    </submittedName>
</protein>
<evidence type="ECO:0000313" key="3">
    <source>
        <dbReference type="Proteomes" id="UP000299102"/>
    </source>
</evidence>
<proteinExistence type="predicted"/>
<keyword evidence="3" id="KW-1185">Reference proteome</keyword>
<organism evidence="2 3">
    <name type="scientific">Eumeta variegata</name>
    <name type="common">Bagworm moth</name>
    <name type="synonym">Eumeta japonica</name>
    <dbReference type="NCBI Taxonomy" id="151549"/>
    <lineage>
        <taxon>Eukaryota</taxon>
        <taxon>Metazoa</taxon>
        <taxon>Ecdysozoa</taxon>
        <taxon>Arthropoda</taxon>
        <taxon>Hexapoda</taxon>
        <taxon>Insecta</taxon>
        <taxon>Pterygota</taxon>
        <taxon>Neoptera</taxon>
        <taxon>Endopterygota</taxon>
        <taxon>Lepidoptera</taxon>
        <taxon>Glossata</taxon>
        <taxon>Ditrysia</taxon>
        <taxon>Tineoidea</taxon>
        <taxon>Psychidae</taxon>
        <taxon>Oiketicinae</taxon>
        <taxon>Eumeta</taxon>
    </lineage>
</organism>